<feature type="domain" description="Reverse transcriptase/retrotransposon-derived protein RNase H-like" evidence="16">
    <location>
        <begin position="338"/>
        <end position="417"/>
    </location>
</feature>
<evidence type="ECO:0000259" key="18">
    <source>
        <dbReference type="Pfam" id="PF24626"/>
    </source>
</evidence>
<dbReference type="EMBL" id="BQNB010018825">
    <property type="protein sequence ID" value="GJT78681.1"/>
    <property type="molecule type" value="Genomic_DNA"/>
</dbReference>
<evidence type="ECO:0000256" key="5">
    <source>
        <dbReference type="ARBA" id="ARBA00022723"/>
    </source>
</evidence>
<evidence type="ECO:0000259" key="16">
    <source>
        <dbReference type="Pfam" id="PF17919"/>
    </source>
</evidence>
<keyword evidence="14" id="KW-0233">DNA recombination</keyword>
<dbReference type="InterPro" id="IPR041588">
    <property type="entry name" value="Integrase_H2C2"/>
</dbReference>
<name>A0ABQ5GSM9_9ASTR</name>
<evidence type="ECO:0000256" key="7">
    <source>
        <dbReference type="ARBA" id="ARBA00022759"/>
    </source>
</evidence>
<dbReference type="InterPro" id="IPR043502">
    <property type="entry name" value="DNA/RNA_pol_sf"/>
</dbReference>
<dbReference type="Pfam" id="PF17921">
    <property type="entry name" value="Integrase_H2C2"/>
    <property type="match status" value="1"/>
</dbReference>
<evidence type="ECO:0000256" key="13">
    <source>
        <dbReference type="ARBA" id="ARBA00023125"/>
    </source>
</evidence>
<dbReference type="Pfam" id="PF17919">
    <property type="entry name" value="RT_RNaseH_2"/>
    <property type="match status" value="1"/>
</dbReference>
<dbReference type="GO" id="GO:0003964">
    <property type="term" value="F:RNA-directed DNA polymerase activity"/>
    <property type="evidence" value="ECO:0007669"/>
    <property type="project" value="UniProtKB-KW"/>
</dbReference>
<evidence type="ECO:0000256" key="8">
    <source>
        <dbReference type="ARBA" id="ARBA00022801"/>
    </source>
</evidence>
<accession>A0ABQ5GSM9</accession>
<dbReference type="Gene3D" id="2.40.70.10">
    <property type="entry name" value="Acid Proteases"/>
    <property type="match status" value="1"/>
</dbReference>
<keyword evidence="3" id="KW-0548">Nucleotidyltransferase</keyword>
<evidence type="ECO:0000256" key="2">
    <source>
        <dbReference type="ARBA" id="ARBA00022679"/>
    </source>
</evidence>
<keyword evidence="5" id="KW-0479">Metal-binding</keyword>
<feature type="domain" description="Tf2-1-like SH3-like" evidence="18">
    <location>
        <begin position="634"/>
        <end position="683"/>
    </location>
</feature>
<keyword evidence="15" id="KW-0511">Multifunctional enzyme</keyword>
<keyword evidence="12" id="KW-0239">DNA-directed DNA polymerase</keyword>
<evidence type="ECO:0000256" key="12">
    <source>
        <dbReference type="ARBA" id="ARBA00022932"/>
    </source>
</evidence>
<dbReference type="SUPFAM" id="SSF50630">
    <property type="entry name" value="Acid proteases"/>
    <property type="match status" value="1"/>
</dbReference>
<evidence type="ECO:0000256" key="14">
    <source>
        <dbReference type="ARBA" id="ARBA00023172"/>
    </source>
</evidence>
<dbReference type="SUPFAM" id="SSF56672">
    <property type="entry name" value="DNA/RNA polymerases"/>
    <property type="match status" value="1"/>
</dbReference>
<dbReference type="PANTHER" id="PTHR37984">
    <property type="entry name" value="PROTEIN CBG26694"/>
    <property type="match status" value="1"/>
</dbReference>
<keyword evidence="11 19" id="KW-0695">RNA-directed DNA polymerase</keyword>
<evidence type="ECO:0000256" key="10">
    <source>
        <dbReference type="ARBA" id="ARBA00022908"/>
    </source>
</evidence>
<dbReference type="InterPro" id="IPR021109">
    <property type="entry name" value="Peptidase_aspartic_dom_sf"/>
</dbReference>
<evidence type="ECO:0000256" key="3">
    <source>
        <dbReference type="ARBA" id="ARBA00022695"/>
    </source>
</evidence>
<proteinExistence type="predicted"/>
<dbReference type="InterPro" id="IPR056924">
    <property type="entry name" value="SH3_Tf2-1"/>
</dbReference>
<evidence type="ECO:0000256" key="9">
    <source>
        <dbReference type="ARBA" id="ARBA00022842"/>
    </source>
</evidence>
<evidence type="ECO:0000256" key="15">
    <source>
        <dbReference type="ARBA" id="ARBA00023268"/>
    </source>
</evidence>
<reference evidence="19" key="2">
    <citation type="submission" date="2022-01" db="EMBL/GenBank/DDBJ databases">
        <authorList>
            <person name="Yamashiro T."/>
            <person name="Shiraishi A."/>
            <person name="Satake H."/>
            <person name="Nakayama K."/>
        </authorList>
    </citation>
    <scope>NUCLEOTIDE SEQUENCE</scope>
</reference>
<dbReference type="Pfam" id="PF24626">
    <property type="entry name" value="SH3_Tf2-1"/>
    <property type="match status" value="1"/>
</dbReference>
<evidence type="ECO:0000313" key="20">
    <source>
        <dbReference type="Proteomes" id="UP001151760"/>
    </source>
</evidence>
<dbReference type="Gene3D" id="1.10.340.70">
    <property type="match status" value="1"/>
</dbReference>
<evidence type="ECO:0000256" key="1">
    <source>
        <dbReference type="ARBA" id="ARBA00022670"/>
    </source>
</evidence>
<keyword evidence="10" id="KW-0229">DNA integration</keyword>
<keyword evidence="13" id="KW-0238">DNA-binding</keyword>
<keyword evidence="6" id="KW-0064">Aspartyl protease</keyword>
<keyword evidence="20" id="KW-1185">Reference proteome</keyword>
<dbReference type="Proteomes" id="UP001151760">
    <property type="component" value="Unassembled WGS sequence"/>
</dbReference>
<dbReference type="PANTHER" id="PTHR37984:SF5">
    <property type="entry name" value="PROTEIN NYNRIN-LIKE"/>
    <property type="match status" value="1"/>
</dbReference>
<protein>
    <submittedName>
        <fullName evidence="19">Reverse transcriptase</fullName>
    </submittedName>
</protein>
<feature type="domain" description="Integrase zinc-binding" evidence="17">
    <location>
        <begin position="427"/>
        <end position="483"/>
    </location>
</feature>
<dbReference type="Gene3D" id="3.30.70.270">
    <property type="match status" value="2"/>
</dbReference>
<evidence type="ECO:0000313" key="19">
    <source>
        <dbReference type="EMBL" id="GJT78681.1"/>
    </source>
</evidence>
<organism evidence="19 20">
    <name type="scientific">Tanacetum coccineum</name>
    <dbReference type="NCBI Taxonomy" id="301880"/>
    <lineage>
        <taxon>Eukaryota</taxon>
        <taxon>Viridiplantae</taxon>
        <taxon>Streptophyta</taxon>
        <taxon>Embryophyta</taxon>
        <taxon>Tracheophyta</taxon>
        <taxon>Spermatophyta</taxon>
        <taxon>Magnoliopsida</taxon>
        <taxon>eudicotyledons</taxon>
        <taxon>Gunneridae</taxon>
        <taxon>Pentapetalae</taxon>
        <taxon>asterids</taxon>
        <taxon>campanulids</taxon>
        <taxon>Asterales</taxon>
        <taxon>Asteraceae</taxon>
        <taxon>Asteroideae</taxon>
        <taxon>Anthemideae</taxon>
        <taxon>Anthemidinae</taxon>
        <taxon>Tanacetum</taxon>
    </lineage>
</organism>
<evidence type="ECO:0000256" key="6">
    <source>
        <dbReference type="ARBA" id="ARBA00022750"/>
    </source>
</evidence>
<dbReference type="InterPro" id="IPR041577">
    <property type="entry name" value="RT_RNaseH_2"/>
</dbReference>
<keyword evidence="9" id="KW-0460">Magnesium</keyword>
<evidence type="ECO:0000256" key="11">
    <source>
        <dbReference type="ARBA" id="ARBA00022918"/>
    </source>
</evidence>
<reference evidence="19" key="1">
    <citation type="journal article" date="2022" name="Int. J. Mol. Sci.">
        <title>Draft Genome of Tanacetum Coccineum: Genomic Comparison of Closely Related Tanacetum-Family Plants.</title>
        <authorList>
            <person name="Yamashiro T."/>
            <person name="Shiraishi A."/>
            <person name="Nakayama K."/>
            <person name="Satake H."/>
        </authorList>
    </citation>
    <scope>NUCLEOTIDE SEQUENCE</scope>
</reference>
<sequence>MVLLTLNDDFDPSQVIDSLEVPTENHRDDELLDHHLSLNAYHGFPGVATICFSGTINGTTVQVLLDGGSSNNYITPRVAMYARLPVEPTTNLKVLVGNGMFLKAEGFINSTPLYIQGHLVQFPAYVLPVWGAGIILGASWLATIGSHIADYRTSTIKFYMADKFITLVGDQSLTPTKAHYHHFKRMTATYAMCKSLYKQCFTLDTVYRLLVSQRSFYYLKDGVNAVKERPYRYPVSQKTQIEKMVTDMLTEEHQLYANFSKCQFGQQRIEYLGHIVTGAGVEMDPLKITDVKDWPVPSSVTQLRAFLGLTGYYRRFIHHYASIAHPLTNLLRKDHFKWSLEAQSAFDTLKKALISAHVLRLHDFSKPFIVETDASGYGIGAILSQDGLPIAFFSKNLSKRIQQTSAYVRKLYAITEADRVVVPPENDELLKKLLVEFHSSTIGGHAGFLRTYARIATYFYWPGMRRTIREFVRHCQICQRAKSSQLHPAGLLSPLPIPNQVWEDVAMDFINVLLIQKCGTFVQKVVKLHGIPLSIISYRDRFFTSGILVLHIQVAGNVIEYVSAYHPQLMVLYGRDPPSIIPCSVFEDTPSDVQTQLQARDVVLAQLKINIARAQAKMKKYADKKRRELEFVVGDFVYVKLQLYRQLSVKLQRNQKLDIFFGPPFQVVQKIGSVAYKLALPLDLV</sequence>
<evidence type="ECO:0000256" key="4">
    <source>
        <dbReference type="ARBA" id="ARBA00022722"/>
    </source>
</evidence>
<dbReference type="CDD" id="cd00303">
    <property type="entry name" value="retropepsin_like"/>
    <property type="match status" value="1"/>
</dbReference>
<keyword evidence="8" id="KW-0378">Hydrolase</keyword>
<evidence type="ECO:0000259" key="17">
    <source>
        <dbReference type="Pfam" id="PF17921"/>
    </source>
</evidence>
<gene>
    <name evidence="19" type="ORF">Tco_1045406</name>
</gene>
<keyword evidence="4" id="KW-0540">Nuclease</keyword>
<comment type="caution">
    <text evidence="19">The sequence shown here is derived from an EMBL/GenBank/DDBJ whole genome shotgun (WGS) entry which is preliminary data.</text>
</comment>
<dbReference type="InterPro" id="IPR050951">
    <property type="entry name" value="Retrovirus_Pol_polyprotein"/>
</dbReference>
<keyword evidence="1" id="KW-0645">Protease</keyword>
<dbReference type="Pfam" id="PF13650">
    <property type="entry name" value="Asp_protease_2"/>
    <property type="match status" value="1"/>
</dbReference>
<keyword evidence="7" id="KW-0255">Endonuclease</keyword>
<keyword evidence="2" id="KW-0808">Transferase</keyword>
<dbReference type="InterPro" id="IPR043128">
    <property type="entry name" value="Rev_trsase/Diguanyl_cyclase"/>
</dbReference>